<organism evidence="1 2">
    <name type="scientific">Lindgomyces ingoldianus</name>
    <dbReference type="NCBI Taxonomy" id="673940"/>
    <lineage>
        <taxon>Eukaryota</taxon>
        <taxon>Fungi</taxon>
        <taxon>Dikarya</taxon>
        <taxon>Ascomycota</taxon>
        <taxon>Pezizomycotina</taxon>
        <taxon>Dothideomycetes</taxon>
        <taxon>Pleosporomycetidae</taxon>
        <taxon>Pleosporales</taxon>
        <taxon>Lindgomycetaceae</taxon>
        <taxon>Lindgomyces</taxon>
    </lineage>
</organism>
<keyword evidence="2" id="KW-1185">Reference proteome</keyword>
<dbReference type="Proteomes" id="UP000799755">
    <property type="component" value="Unassembled WGS sequence"/>
</dbReference>
<protein>
    <submittedName>
        <fullName evidence="1">Uncharacterized protein</fullName>
    </submittedName>
</protein>
<gene>
    <name evidence="1" type="ORF">BDR25DRAFT_363240</name>
</gene>
<proteinExistence type="predicted"/>
<name>A0ACB6Q7R4_9PLEO</name>
<evidence type="ECO:0000313" key="1">
    <source>
        <dbReference type="EMBL" id="KAF2463034.1"/>
    </source>
</evidence>
<sequence>MDNPESKYTNQDPKEQNLTLLTIFWALLCVDEAIYLTPHYAGKRIVKSHLAFSGSRVEDVASKRVFSVPKMRFFYVVTHIKISQVGELFPELWRSTEAEHGCGLWFKQGSFQGEHPAQPECISQDFGYIKNDYAAYATTSLTPCIEYIDFAPRDKKNPAPTHCRLPISDPTMLQHHPSHFHASCPISCIRKLITQHHTLHTIQC</sequence>
<dbReference type="EMBL" id="MU003555">
    <property type="protein sequence ID" value="KAF2463034.1"/>
    <property type="molecule type" value="Genomic_DNA"/>
</dbReference>
<evidence type="ECO:0000313" key="2">
    <source>
        <dbReference type="Proteomes" id="UP000799755"/>
    </source>
</evidence>
<reference evidence="1" key="1">
    <citation type="journal article" date="2020" name="Stud. Mycol.">
        <title>101 Dothideomycetes genomes: a test case for predicting lifestyles and emergence of pathogens.</title>
        <authorList>
            <person name="Haridas S."/>
            <person name="Albert R."/>
            <person name="Binder M."/>
            <person name="Bloem J."/>
            <person name="Labutti K."/>
            <person name="Salamov A."/>
            <person name="Andreopoulos B."/>
            <person name="Baker S."/>
            <person name="Barry K."/>
            <person name="Bills G."/>
            <person name="Bluhm B."/>
            <person name="Cannon C."/>
            <person name="Castanera R."/>
            <person name="Culley D."/>
            <person name="Daum C."/>
            <person name="Ezra D."/>
            <person name="Gonzalez J."/>
            <person name="Henrissat B."/>
            <person name="Kuo A."/>
            <person name="Liang C."/>
            <person name="Lipzen A."/>
            <person name="Lutzoni F."/>
            <person name="Magnuson J."/>
            <person name="Mondo S."/>
            <person name="Nolan M."/>
            <person name="Ohm R."/>
            <person name="Pangilinan J."/>
            <person name="Park H.-J."/>
            <person name="Ramirez L."/>
            <person name="Alfaro M."/>
            <person name="Sun H."/>
            <person name="Tritt A."/>
            <person name="Yoshinaga Y."/>
            <person name="Zwiers L.-H."/>
            <person name="Turgeon B."/>
            <person name="Goodwin S."/>
            <person name="Spatafora J."/>
            <person name="Crous P."/>
            <person name="Grigoriev I."/>
        </authorList>
    </citation>
    <scope>NUCLEOTIDE SEQUENCE</scope>
    <source>
        <strain evidence="1">ATCC 200398</strain>
    </source>
</reference>
<comment type="caution">
    <text evidence="1">The sequence shown here is derived from an EMBL/GenBank/DDBJ whole genome shotgun (WGS) entry which is preliminary data.</text>
</comment>
<accession>A0ACB6Q7R4</accession>